<evidence type="ECO:0000256" key="1">
    <source>
        <dbReference type="ARBA" id="ARBA00004604"/>
    </source>
</evidence>
<dbReference type="FunFam" id="2.130.10.10:FF:000177">
    <property type="entry name" value="WD repeat domain 3"/>
    <property type="match status" value="1"/>
</dbReference>
<evidence type="ECO:0000256" key="7">
    <source>
        <dbReference type="SAM" id="MobiDB-lite"/>
    </source>
</evidence>
<feature type="region of interest" description="Disordered" evidence="7">
    <location>
        <begin position="315"/>
        <end position="340"/>
    </location>
</feature>
<feature type="repeat" description="WD" evidence="6">
    <location>
        <begin position="610"/>
        <end position="651"/>
    </location>
</feature>
<protein>
    <submittedName>
        <fullName evidence="9">WD repeat-containing protein 3-like</fullName>
    </submittedName>
</protein>
<dbReference type="PANTHER" id="PTHR19853:SF0">
    <property type="entry name" value="WD REPEAT-CONTAINING PROTEIN 3"/>
    <property type="match status" value="1"/>
</dbReference>
<dbReference type="FunFam" id="2.130.10.10:FF:000157">
    <property type="entry name" value="WD repeat domain 3"/>
    <property type="match status" value="1"/>
</dbReference>
<feature type="repeat" description="WD" evidence="6">
    <location>
        <begin position="405"/>
        <end position="445"/>
    </location>
</feature>
<organism evidence="9 10">
    <name type="scientific">Sinocyclocheilus rhinocerous</name>
    <dbReference type="NCBI Taxonomy" id="307959"/>
    <lineage>
        <taxon>Eukaryota</taxon>
        <taxon>Metazoa</taxon>
        <taxon>Chordata</taxon>
        <taxon>Craniata</taxon>
        <taxon>Vertebrata</taxon>
        <taxon>Euteleostomi</taxon>
        <taxon>Actinopterygii</taxon>
        <taxon>Neopterygii</taxon>
        <taxon>Teleostei</taxon>
        <taxon>Ostariophysi</taxon>
        <taxon>Cypriniformes</taxon>
        <taxon>Cyprinidae</taxon>
        <taxon>Cyprininae</taxon>
        <taxon>Sinocyclocheilus</taxon>
    </lineage>
</organism>
<accession>A0A673HPN0</accession>
<feature type="repeat" description="WD" evidence="6">
    <location>
        <begin position="104"/>
        <end position="137"/>
    </location>
</feature>
<gene>
    <name evidence="9" type="primary">LOC107724477</name>
</gene>
<dbReference type="GO" id="GO:0030515">
    <property type="term" value="F:snoRNA binding"/>
    <property type="evidence" value="ECO:0007669"/>
    <property type="project" value="TreeGrafter"/>
</dbReference>
<dbReference type="PANTHER" id="PTHR19853">
    <property type="entry name" value="WD REPEAT CONTAINING PROTEIN 3 WDR3"/>
    <property type="match status" value="1"/>
</dbReference>
<dbReference type="SMART" id="SM00320">
    <property type="entry name" value="WD40"/>
    <property type="match status" value="11"/>
</dbReference>
<dbReference type="PROSITE" id="PS50294">
    <property type="entry name" value="WD_REPEATS_REGION"/>
    <property type="match status" value="6"/>
</dbReference>
<feature type="repeat" description="WD" evidence="6">
    <location>
        <begin position="568"/>
        <end position="609"/>
    </location>
</feature>
<dbReference type="Pfam" id="PF25173">
    <property type="entry name" value="Beta-prop_WDR3_1st"/>
    <property type="match status" value="1"/>
</dbReference>
<feature type="repeat" description="WD" evidence="6">
    <location>
        <begin position="652"/>
        <end position="684"/>
    </location>
</feature>
<dbReference type="PRINTS" id="PR00320">
    <property type="entry name" value="GPROTEINBRPT"/>
</dbReference>
<evidence type="ECO:0000256" key="3">
    <source>
        <dbReference type="ARBA" id="ARBA00022737"/>
    </source>
</evidence>
<evidence type="ECO:0000256" key="2">
    <source>
        <dbReference type="ARBA" id="ARBA00022574"/>
    </source>
</evidence>
<dbReference type="PROSITE" id="PS50082">
    <property type="entry name" value="WD_REPEATS_2"/>
    <property type="match status" value="7"/>
</dbReference>
<evidence type="ECO:0000256" key="5">
    <source>
        <dbReference type="ARBA" id="ARBA00038229"/>
    </source>
</evidence>
<keyword evidence="4" id="KW-0539">Nucleus</keyword>
<dbReference type="Ensembl" id="ENSSRHT00000029182.1">
    <property type="protein sequence ID" value="ENSSRHP00000028343.1"/>
    <property type="gene ID" value="ENSSRHG00000013914.1"/>
</dbReference>
<feature type="region of interest" description="Disordered" evidence="7">
    <location>
        <begin position="705"/>
        <end position="728"/>
    </location>
</feature>
<evidence type="ECO:0000256" key="4">
    <source>
        <dbReference type="ARBA" id="ARBA00023242"/>
    </source>
</evidence>
<keyword evidence="10" id="KW-1185">Reference proteome</keyword>
<reference evidence="9" key="2">
    <citation type="submission" date="2025-09" db="UniProtKB">
        <authorList>
            <consortium name="Ensembl"/>
        </authorList>
    </citation>
    <scope>IDENTIFICATION</scope>
</reference>
<dbReference type="Gene3D" id="2.130.10.10">
    <property type="entry name" value="YVTN repeat-like/Quinoprotein amine dehydrogenase"/>
    <property type="match status" value="4"/>
</dbReference>
<dbReference type="GO" id="GO:0030490">
    <property type="term" value="P:maturation of SSU-rRNA"/>
    <property type="evidence" value="ECO:0007669"/>
    <property type="project" value="TreeGrafter"/>
</dbReference>
<dbReference type="CDD" id="cd00200">
    <property type="entry name" value="WD40"/>
    <property type="match status" value="1"/>
</dbReference>
<dbReference type="InterPro" id="IPR015943">
    <property type="entry name" value="WD40/YVTN_repeat-like_dom_sf"/>
</dbReference>
<dbReference type="Pfam" id="PF25172">
    <property type="entry name" value="Beta-prop_WDR3_2nd"/>
    <property type="match status" value="1"/>
</dbReference>
<comment type="subcellular location">
    <subcellularLocation>
        <location evidence="1">Nucleus</location>
        <location evidence="1">Nucleolus</location>
    </subcellularLocation>
</comment>
<keyword evidence="3" id="KW-0677">Repeat</keyword>
<evidence type="ECO:0000259" key="8">
    <source>
        <dbReference type="Pfam" id="PF04003"/>
    </source>
</evidence>
<feature type="compositionally biased region" description="Basic residues" evidence="7">
    <location>
        <begin position="315"/>
        <end position="325"/>
    </location>
</feature>
<dbReference type="Proteomes" id="UP000472270">
    <property type="component" value="Unassembled WGS sequence"/>
</dbReference>
<dbReference type="FunFam" id="2.130.10.10:FF:000178">
    <property type="entry name" value="WD repeat domain 3"/>
    <property type="match status" value="1"/>
</dbReference>
<dbReference type="GO" id="GO:0034388">
    <property type="term" value="C:Pwp2p-containing subcomplex of 90S preribosome"/>
    <property type="evidence" value="ECO:0007669"/>
    <property type="project" value="TreeGrafter"/>
</dbReference>
<dbReference type="FunFam" id="2.130.10.10:FF:000307">
    <property type="entry name" value="WD repeat domain 3"/>
    <property type="match status" value="1"/>
</dbReference>
<dbReference type="Pfam" id="PF04003">
    <property type="entry name" value="Utp12"/>
    <property type="match status" value="1"/>
</dbReference>
<dbReference type="SUPFAM" id="SSF117289">
    <property type="entry name" value="Nucleoporin domain"/>
    <property type="match status" value="1"/>
</dbReference>
<name>A0A673HPN0_9TELE</name>
<evidence type="ECO:0000256" key="6">
    <source>
        <dbReference type="PROSITE-ProRule" id="PRU00221"/>
    </source>
</evidence>
<reference evidence="9" key="1">
    <citation type="submission" date="2025-08" db="UniProtKB">
        <authorList>
            <consortium name="Ensembl"/>
        </authorList>
    </citation>
    <scope>IDENTIFICATION</scope>
</reference>
<dbReference type="InterPro" id="IPR036322">
    <property type="entry name" value="WD40_repeat_dom_sf"/>
</dbReference>
<feature type="repeat" description="WD" evidence="6">
    <location>
        <begin position="188"/>
        <end position="229"/>
    </location>
</feature>
<dbReference type="GO" id="GO:0032040">
    <property type="term" value="C:small-subunit processome"/>
    <property type="evidence" value="ECO:0007669"/>
    <property type="project" value="TreeGrafter"/>
</dbReference>
<dbReference type="InterPro" id="IPR051570">
    <property type="entry name" value="TBC1_cilium_biogenesis"/>
</dbReference>
<evidence type="ECO:0000313" key="9">
    <source>
        <dbReference type="Ensembl" id="ENSSRHP00000028343.1"/>
    </source>
</evidence>
<keyword evidence="2 6" id="KW-0853">WD repeat</keyword>
<proteinExistence type="inferred from homology"/>
<dbReference type="InterPro" id="IPR019775">
    <property type="entry name" value="WD40_repeat_CS"/>
</dbReference>
<comment type="similarity">
    <text evidence="5">Belongs to the WD repeat WDR3/UTP12 family.</text>
</comment>
<feature type="domain" description="Small-subunit processome Utp12" evidence="8">
    <location>
        <begin position="807"/>
        <end position="896"/>
    </location>
</feature>
<dbReference type="InterPro" id="IPR001680">
    <property type="entry name" value="WD40_rpt"/>
</dbReference>
<sequence length="932" mass="105354">MGLTKQYLRYVASAVFGVIGSQKANIAFVTLRGGEKGRYVAVGACEHVFIWDVRKAEKVLILEGKKHEVTYLCPSPDGVHIAVGYEDGGVRIFNLHNGESNISFSGHKSAVSVIRYDALGARLVTGSRDTDVIVWDIINECGLYRLKGHKDAITQILFLESKNLLITSSKDSFVKWWDLDTQHCFKTMVGHRTEVWGMVLLNQESRLLTGSADSELRAWDIQYIEEVRHIIYVVDLRRHNTLHIGFPLNVHHRSDFCPQRILSCKKAGSVLREARDRVVSLVTEPKAKVLACHGLDATLEVFTVLSEKEVQKKMDRKLKKAKKKAKSQEEEEDGPEPVVERKLSDEIQKLANIKASSKIRSMDCLLVPNGEIKLALLLQNNTVETYTLKTTEKNPTGTKTSRLTLGGHRTDVRTLAFSSDNIAILSASGETVKVWNRSTLQVIRTMGCEYALCSLFVPGDRQIILGTKSGKIQIFDLASGSLLETTDAHDGALWSMCLSPDQRGIVTGVIICDHKPQRLTVKHTRTLQLDEDVLCVRYSPDQRLLAVSLLDCTVKIFYTDTLKFFLSLYGHKLPVLCLDISHDSALIGTGSADRNVKIWGLDFGDCHRSMFAHDDSVMFLQFVPKTHLFFTAGKDRKIKQWDADKFEHIQTLEGHHREVWCLAISPNGDHIVSSSHDKSLRLWERTREPIILEEEKEMEREAEFEESLAKGDEPVVPGETKGEAEPAGKKTIETVKAAEQIMEAVELYREESEKLEEHSAACKAAGKEVRALPQPSQKHSNSYIFPSVMYRYVLWVSLILSSVFLFSELEVSLLVLPFPYVSDLLKLFNGYVQQGLEVELVCRCLFFLLRVHFGQITSNQMLLSVIDELRTNTIAKVREIRDVLGFNSAGLQFLQREIESKEDVMFFADATDRFEEKKRKRKKRERAVLTIT</sequence>
<feature type="repeat" description="WD" evidence="6">
    <location>
        <begin position="146"/>
        <end position="187"/>
    </location>
</feature>
<dbReference type="InterPro" id="IPR020472">
    <property type="entry name" value="WD40_PAC1"/>
</dbReference>
<evidence type="ECO:0000313" key="10">
    <source>
        <dbReference type="Proteomes" id="UP000472270"/>
    </source>
</evidence>
<dbReference type="InterPro" id="IPR007148">
    <property type="entry name" value="SSU_processome_Utp12"/>
</dbReference>
<dbReference type="PROSITE" id="PS00678">
    <property type="entry name" value="WD_REPEATS_1"/>
    <property type="match status" value="2"/>
</dbReference>
<dbReference type="SUPFAM" id="SSF50978">
    <property type="entry name" value="WD40 repeat-like"/>
    <property type="match status" value="1"/>
</dbReference>
<dbReference type="AlphaFoldDB" id="A0A673HPN0"/>